<gene>
    <name evidence="3" type="ORF">MGL_3541</name>
</gene>
<keyword evidence="1" id="KW-0560">Oxidoreductase</keyword>
<dbReference type="InterPro" id="IPR006139">
    <property type="entry name" value="D-isomer_2_OHA_DH_cat_dom"/>
</dbReference>
<dbReference type="PANTHER" id="PTHR10996:SF277">
    <property type="entry name" value="GLYOXYLATE REDUCTASE_HYDROXYPYRUVATE REDUCTASE"/>
    <property type="match status" value="1"/>
</dbReference>
<dbReference type="Pfam" id="PF00389">
    <property type="entry name" value="2-Hacid_dh"/>
    <property type="match status" value="1"/>
</dbReference>
<dbReference type="GeneID" id="5853813"/>
<dbReference type="EMBL" id="AAYY01000013">
    <property type="protein sequence ID" value="EDP42292.1"/>
    <property type="molecule type" value="Genomic_DNA"/>
</dbReference>
<comment type="caution">
    <text evidence="3">The sequence shown here is derived from an EMBL/GenBank/DDBJ whole genome shotgun (WGS) entry which is preliminary data.</text>
</comment>
<name>A8Q9R1_MALGO</name>
<sequence length="246" mass="27693">MPEDILSRYCDAGKIELRLWKPEPGDHSKTASREWIMEHVPGATALLCIPMNKVDEAVMERAGASLKVISTMSVGYEHIDCEAAKKRGIRIGYTPDVLSGAVADLALLLSLNLMRNVIEGYFTVKDGVWASNPWSPLSFCGPALEGKTVGFLGFGSISQTLVRKLMPFRPAKILYQTARPRPFDMHEDYFRHIAKDDVLQCYFKCHGRLPVPVENEPDTKRFATHCDVILYVLWSEFINYAVLSVR</sequence>
<evidence type="ECO:0000259" key="2">
    <source>
        <dbReference type="Pfam" id="PF00389"/>
    </source>
</evidence>
<feature type="domain" description="D-isomer specific 2-hydroxyacid dehydrogenase catalytic" evidence="2">
    <location>
        <begin position="30"/>
        <end position="161"/>
    </location>
</feature>
<dbReference type="OrthoDB" id="9991913at2759"/>
<dbReference type="SUPFAM" id="SSF51735">
    <property type="entry name" value="NAD(P)-binding Rossmann-fold domains"/>
    <property type="match status" value="1"/>
</dbReference>
<dbReference type="GO" id="GO:0051287">
    <property type="term" value="F:NAD binding"/>
    <property type="evidence" value="ECO:0007669"/>
    <property type="project" value="InterPro"/>
</dbReference>
<accession>A8Q9R1</accession>
<reference evidence="3 4" key="1">
    <citation type="journal article" date="2007" name="Proc. Natl. Acad. Sci. U.S.A.">
        <title>Dandruff-associated Malassezia genomes reveal convergent and divergent virulence traits shared with plant and human fungal pathogens.</title>
        <authorList>
            <person name="Xu J."/>
            <person name="Saunders C.W."/>
            <person name="Hu P."/>
            <person name="Grant R.A."/>
            <person name="Boekhout T."/>
            <person name="Kuramae E.E."/>
            <person name="Kronstad J.W."/>
            <person name="Deangelis Y.M."/>
            <person name="Reeder N.L."/>
            <person name="Johnstone K.R."/>
            <person name="Leland M."/>
            <person name="Fieno A.M."/>
            <person name="Begley W.M."/>
            <person name="Sun Y."/>
            <person name="Lacey M.P."/>
            <person name="Chaudhary T."/>
            <person name="Keough T."/>
            <person name="Chu L."/>
            <person name="Sears R."/>
            <person name="Yuan B."/>
            <person name="Dawson T.L.Jr."/>
        </authorList>
    </citation>
    <scope>NUCLEOTIDE SEQUENCE [LARGE SCALE GENOMIC DNA]</scope>
    <source>
        <strain evidence="4">ATCC MYA-4612 / CBS 7966</strain>
    </source>
</reference>
<dbReference type="KEGG" id="mgl:MGL_3541"/>
<dbReference type="InterPro" id="IPR036291">
    <property type="entry name" value="NAD(P)-bd_dom_sf"/>
</dbReference>
<dbReference type="GO" id="GO:0016618">
    <property type="term" value="F:hydroxypyruvate reductase [NAD(P)H] activity"/>
    <property type="evidence" value="ECO:0007669"/>
    <property type="project" value="TreeGrafter"/>
</dbReference>
<dbReference type="STRING" id="425265.A8Q9R1"/>
<organism evidence="3 4">
    <name type="scientific">Malassezia globosa (strain ATCC MYA-4612 / CBS 7966)</name>
    <name type="common">Dandruff-associated fungus</name>
    <dbReference type="NCBI Taxonomy" id="425265"/>
    <lineage>
        <taxon>Eukaryota</taxon>
        <taxon>Fungi</taxon>
        <taxon>Dikarya</taxon>
        <taxon>Basidiomycota</taxon>
        <taxon>Ustilaginomycotina</taxon>
        <taxon>Malasseziomycetes</taxon>
        <taxon>Malasseziales</taxon>
        <taxon>Malasseziaceae</taxon>
        <taxon>Malassezia</taxon>
    </lineage>
</organism>
<dbReference type="Gene3D" id="3.40.50.720">
    <property type="entry name" value="NAD(P)-binding Rossmann-like Domain"/>
    <property type="match status" value="2"/>
</dbReference>
<dbReference type="RefSeq" id="XP_001729506.1">
    <property type="nucleotide sequence ID" value="XM_001729454.1"/>
</dbReference>
<dbReference type="InParanoid" id="A8Q9R1"/>
<dbReference type="SUPFAM" id="SSF52283">
    <property type="entry name" value="Formate/glycerate dehydrogenase catalytic domain-like"/>
    <property type="match status" value="1"/>
</dbReference>
<evidence type="ECO:0000313" key="4">
    <source>
        <dbReference type="Proteomes" id="UP000008837"/>
    </source>
</evidence>
<protein>
    <recommendedName>
        <fullName evidence="2">D-isomer specific 2-hydroxyacid dehydrogenase catalytic domain-containing protein</fullName>
    </recommendedName>
</protein>
<evidence type="ECO:0000313" key="3">
    <source>
        <dbReference type="EMBL" id="EDP42292.1"/>
    </source>
</evidence>
<dbReference type="GO" id="GO:0030267">
    <property type="term" value="F:glyoxylate reductase (NADPH) activity"/>
    <property type="evidence" value="ECO:0007669"/>
    <property type="project" value="TreeGrafter"/>
</dbReference>
<dbReference type="GO" id="GO:0005829">
    <property type="term" value="C:cytosol"/>
    <property type="evidence" value="ECO:0007669"/>
    <property type="project" value="TreeGrafter"/>
</dbReference>
<dbReference type="VEuPathDB" id="FungiDB:MGL_3541"/>
<dbReference type="Proteomes" id="UP000008837">
    <property type="component" value="Unassembled WGS sequence"/>
</dbReference>
<dbReference type="AlphaFoldDB" id="A8Q9R1"/>
<keyword evidence="4" id="KW-1185">Reference proteome</keyword>
<proteinExistence type="predicted"/>
<evidence type="ECO:0000256" key="1">
    <source>
        <dbReference type="ARBA" id="ARBA00023002"/>
    </source>
</evidence>
<dbReference type="PANTHER" id="PTHR10996">
    <property type="entry name" value="2-HYDROXYACID DEHYDROGENASE-RELATED"/>
    <property type="match status" value="1"/>
</dbReference>
<dbReference type="InterPro" id="IPR050223">
    <property type="entry name" value="D-isomer_2-hydroxyacid_DH"/>
</dbReference>